<proteinExistence type="predicted"/>
<dbReference type="KEGG" id="marh:Mia14_0090"/>
<dbReference type="Gene3D" id="3.40.50.720">
    <property type="entry name" value="NAD(P)-binding Rossmann-like Domain"/>
    <property type="match status" value="1"/>
</dbReference>
<dbReference type="InterPro" id="IPR036291">
    <property type="entry name" value="NAD(P)-bd_dom_sf"/>
</dbReference>
<protein>
    <submittedName>
        <fullName evidence="2">Putative CoA-binding protein</fullName>
    </submittedName>
</protein>
<dbReference type="EMBL" id="CP019964">
    <property type="protein sequence ID" value="ASI13433.1"/>
    <property type="molecule type" value="Genomic_DNA"/>
</dbReference>
<dbReference type="OrthoDB" id="42776at2157"/>
<dbReference type="PANTHER" id="PTHR33303:SF2">
    <property type="entry name" value="COA-BINDING DOMAIN-CONTAINING PROTEIN"/>
    <property type="match status" value="1"/>
</dbReference>
<evidence type="ECO:0000259" key="1">
    <source>
        <dbReference type="SMART" id="SM00881"/>
    </source>
</evidence>
<accession>A0A218NLT6</accession>
<gene>
    <name evidence="2" type="ORF">Mia14_0090</name>
</gene>
<dbReference type="Proteomes" id="UP000197679">
    <property type="component" value="Chromosome"/>
</dbReference>
<dbReference type="GeneID" id="33313650"/>
<evidence type="ECO:0000313" key="2">
    <source>
        <dbReference type="EMBL" id="ASI13433.1"/>
    </source>
</evidence>
<dbReference type="RefSeq" id="WP_088820597.1">
    <property type="nucleotide sequence ID" value="NZ_CP019964.1"/>
</dbReference>
<reference evidence="2 3" key="1">
    <citation type="journal article" date="2017" name="Nat. Commun.">
        <title>'ARMAN' archaea depend on association with euryarchaeal host in culture and in situ.</title>
        <authorList>
            <person name="Golyshina O."/>
            <person name="Toshchakov S."/>
            <person name="Makarova K."/>
            <person name="Gavrilov S."/>
            <person name="Korzhenkov A."/>
            <person name="La Cono V."/>
            <person name="Arcadi E."/>
            <person name="Nechitaylo T."/>
            <person name="Ferrer M."/>
            <person name="Kublanov I."/>
            <person name="Wolf Y."/>
            <person name="Yakimov M."/>
            <person name="Golyshin P."/>
            <person name="Slesarev A."/>
            <person name="Kozyavkin S."/>
        </authorList>
    </citation>
    <scope>NUCLEOTIDE SEQUENCE [LARGE SCALE GENOMIC DNA]</scope>
    <source>
        <strain evidence="2 3">Mia14</strain>
    </source>
</reference>
<dbReference type="SMART" id="SM00881">
    <property type="entry name" value="CoA_binding"/>
    <property type="match status" value="1"/>
</dbReference>
<evidence type="ECO:0000313" key="3">
    <source>
        <dbReference type="Proteomes" id="UP000197679"/>
    </source>
</evidence>
<dbReference type="PANTHER" id="PTHR33303">
    <property type="entry name" value="CYTOPLASMIC PROTEIN-RELATED"/>
    <property type="match status" value="1"/>
</dbReference>
<dbReference type="Pfam" id="PF13380">
    <property type="entry name" value="CoA_binding_2"/>
    <property type="match status" value="1"/>
</dbReference>
<dbReference type="AlphaFoldDB" id="A0A218NLT6"/>
<organism evidence="2 3">
    <name type="scientific">Candidatus Mancarchaeum acidiphilum</name>
    <dbReference type="NCBI Taxonomy" id="1920749"/>
    <lineage>
        <taxon>Archaea</taxon>
        <taxon>Candidatus Micrarchaeota</taxon>
        <taxon>Candidatus Mancarchaeum</taxon>
    </lineage>
</organism>
<dbReference type="SUPFAM" id="SSF51735">
    <property type="entry name" value="NAD(P)-binding Rossmann-fold domains"/>
    <property type="match status" value="1"/>
</dbReference>
<dbReference type="InterPro" id="IPR003781">
    <property type="entry name" value="CoA-bd"/>
</dbReference>
<sequence>MEFGSDDERERFILGNFKVIAVVGCSREEGKPSHDIPKYMQEAGYKIVPVNPNADEILGEKSYPSLLDIPFKVDVVDVFRPGSEALEIAKEAHSIGAKALWLQEGIFNESAEKYAEDNGILFVMNRCMMKEHVRLIEGIN</sequence>
<keyword evidence="3" id="KW-1185">Reference proteome</keyword>
<feature type="domain" description="CoA-binding" evidence="1">
    <location>
        <begin position="14"/>
        <end position="106"/>
    </location>
</feature>
<name>A0A218NLT6_9ARCH</name>